<keyword evidence="1" id="KW-0812">Transmembrane</keyword>
<dbReference type="AlphaFoldDB" id="A0A1I6XEQ1"/>
<accession>A0A1I6XEQ1</accession>
<keyword evidence="1" id="KW-0472">Membrane</keyword>
<dbReference type="RefSeq" id="WP_090245161.1">
    <property type="nucleotide sequence ID" value="NZ_FPAS01000001.1"/>
</dbReference>
<dbReference type="EMBL" id="FPAS01000001">
    <property type="protein sequence ID" value="SFT36492.1"/>
    <property type="molecule type" value="Genomic_DNA"/>
</dbReference>
<organism evidence="2 3">
    <name type="scientific">Lishizhenia tianjinensis</name>
    <dbReference type="NCBI Taxonomy" id="477690"/>
    <lineage>
        <taxon>Bacteria</taxon>
        <taxon>Pseudomonadati</taxon>
        <taxon>Bacteroidota</taxon>
        <taxon>Flavobacteriia</taxon>
        <taxon>Flavobacteriales</taxon>
        <taxon>Crocinitomicaceae</taxon>
        <taxon>Lishizhenia</taxon>
    </lineage>
</organism>
<sequence length="66" mass="7655">MDTKTKQRFRIALAALFIAGSAYVSLRWLFKTPPMIKVFVLLANMAIIYLSIDFVKKQNRKDNYGK</sequence>
<evidence type="ECO:0000256" key="1">
    <source>
        <dbReference type="SAM" id="Phobius"/>
    </source>
</evidence>
<gene>
    <name evidence="2" type="ORF">SAMN05216474_0128</name>
</gene>
<dbReference type="STRING" id="477690.SAMN05216474_0128"/>
<feature type="transmembrane region" description="Helical" evidence="1">
    <location>
        <begin position="36"/>
        <end position="55"/>
    </location>
</feature>
<name>A0A1I6XEQ1_9FLAO</name>
<keyword evidence="1" id="KW-1133">Transmembrane helix</keyword>
<reference evidence="2 3" key="1">
    <citation type="submission" date="2016-10" db="EMBL/GenBank/DDBJ databases">
        <authorList>
            <person name="de Groot N.N."/>
        </authorList>
    </citation>
    <scope>NUCLEOTIDE SEQUENCE [LARGE SCALE GENOMIC DNA]</scope>
    <source>
        <strain evidence="2 3">CGMCC 1.7005</strain>
    </source>
</reference>
<evidence type="ECO:0000313" key="3">
    <source>
        <dbReference type="Proteomes" id="UP000236454"/>
    </source>
</evidence>
<keyword evidence="3" id="KW-1185">Reference proteome</keyword>
<dbReference type="Proteomes" id="UP000236454">
    <property type="component" value="Unassembled WGS sequence"/>
</dbReference>
<evidence type="ECO:0000313" key="2">
    <source>
        <dbReference type="EMBL" id="SFT36492.1"/>
    </source>
</evidence>
<proteinExistence type="predicted"/>
<feature type="transmembrane region" description="Helical" evidence="1">
    <location>
        <begin position="12"/>
        <end position="30"/>
    </location>
</feature>
<protein>
    <submittedName>
        <fullName evidence="2">Uncharacterized protein</fullName>
    </submittedName>
</protein>